<dbReference type="AlphaFoldDB" id="A0A506QPV1"/>
<keyword evidence="2" id="KW-1185">Reference proteome</keyword>
<dbReference type="Proteomes" id="UP000317747">
    <property type="component" value="Unassembled WGS sequence"/>
</dbReference>
<comment type="caution">
    <text evidence="1">The sequence shown here is derived from an EMBL/GenBank/DDBJ whole genome shotgun (WGS) entry which is preliminary data.</text>
</comment>
<accession>A0A506QPV1</accession>
<proteinExistence type="predicted"/>
<evidence type="ECO:0000313" key="2">
    <source>
        <dbReference type="Proteomes" id="UP000317747"/>
    </source>
</evidence>
<dbReference type="RefSeq" id="WP_128085885.1">
    <property type="nucleotide sequence ID" value="NZ_CP071408.1"/>
</dbReference>
<name>A0A506QPV1_9GAMM</name>
<evidence type="ECO:0000313" key="1">
    <source>
        <dbReference type="EMBL" id="TPV47566.1"/>
    </source>
</evidence>
<dbReference type="OrthoDB" id="9912609at2"/>
<reference evidence="1 2" key="1">
    <citation type="submission" date="2019-06" db="EMBL/GenBank/DDBJ databases">
        <title>Taxogenomics and systematics of the genus Pantoea.</title>
        <authorList>
            <person name="Tambong J.T."/>
        </authorList>
    </citation>
    <scope>NUCLEOTIDE SEQUENCE [LARGE SCALE GENOMIC DNA]</scope>
    <source>
        <strain evidence="1 2">LMG 24200</strain>
    </source>
</reference>
<sequence>MTVNAAVGNCAQKIRQIAGVYQSGGNLMDAKRSVDLALSELGYLNRTQPELQIINWEQLRLSLQAYLNCCSDIRWLTVIKYARAKAGSRRAGAVNNLKKKVVQS</sequence>
<organism evidence="1 2">
    <name type="scientific">Pantoea deleyi</name>
    <dbReference type="NCBI Taxonomy" id="470932"/>
    <lineage>
        <taxon>Bacteria</taxon>
        <taxon>Pseudomonadati</taxon>
        <taxon>Pseudomonadota</taxon>
        <taxon>Gammaproteobacteria</taxon>
        <taxon>Enterobacterales</taxon>
        <taxon>Erwiniaceae</taxon>
        <taxon>Pantoea</taxon>
    </lineage>
</organism>
<protein>
    <submittedName>
        <fullName evidence="1">Uncharacterized protein</fullName>
    </submittedName>
</protein>
<gene>
    <name evidence="1" type="ORF">FJW01_03680</name>
</gene>
<dbReference type="EMBL" id="VHJA01000029">
    <property type="protein sequence ID" value="TPV47566.1"/>
    <property type="molecule type" value="Genomic_DNA"/>
</dbReference>